<gene>
    <name evidence="4" type="ORF">TRUGW13939_02243</name>
</gene>
<dbReference type="Proteomes" id="UP000509510">
    <property type="component" value="Chromosome I"/>
</dbReference>
<feature type="domain" description="AB hydrolase-1" evidence="3">
    <location>
        <begin position="38"/>
        <end position="138"/>
    </location>
</feature>
<dbReference type="AlphaFoldDB" id="A0A7H8QNW4"/>
<evidence type="ECO:0000313" key="5">
    <source>
        <dbReference type="Proteomes" id="UP000509510"/>
    </source>
</evidence>
<dbReference type="KEGG" id="trg:TRUGW13939_02243"/>
<evidence type="ECO:0000313" key="4">
    <source>
        <dbReference type="EMBL" id="QKX55151.1"/>
    </source>
</evidence>
<dbReference type="SUPFAM" id="SSF53474">
    <property type="entry name" value="alpha/beta-Hydrolases"/>
    <property type="match status" value="1"/>
</dbReference>
<dbReference type="PRINTS" id="PR00412">
    <property type="entry name" value="EPOXHYDRLASE"/>
</dbReference>
<proteinExistence type="inferred from homology"/>
<keyword evidence="5" id="KW-1185">Reference proteome</keyword>
<dbReference type="RefSeq" id="XP_035341330.1">
    <property type="nucleotide sequence ID" value="XM_035485437.1"/>
</dbReference>
<dbReference type="GO" id="GO:0016787">
    <property type="term" value="F:hydrolase activity"/>
    <property type="evidence" value="ECO:0007669"/>
    <property type="project" value="UniProtKB-KW"/>
</dbReference>
<evidence type="ECO:0000259" key="3">
    <source>
        <dbReference type="Pfam" id="PF00561"/>
    </source>
</evidence>
<accession>A0A7H8QNW4</accession>
<comment type="similarity">
    <text evidence="2">Belongs to the AB hydrolase superfamily. Epoxide hydrolase family.</text>
</comment>
<evidence type="ECO:0000256" key="2">
    <source>
        <dbReference type="ARBA" id="ARBA00038334"/>
    </source>
</evidence>
<dbReference type="OrthoDB" id="6431331at2759"/>
<name>A0A7H8QNW4_TALRU</name>
<dbReference type="PANTHER" id="PTHR43329">
    <property type="entry name" value="EPOXIDE HYDROLASE"/>
    <property type="match status" value="1"/>
</dbReference>
<keyword evidence="1" id="KW-0378">Hydrolase</keyword>
<dbReference type="GeneID" id="55989752"/>
<dbReference type="InterPro" id="IPR000639">
    <property type="entry name" value="Epox_hydrolase-like"/>
</dbReference>
<reference evidence="5" key="1">
    <citation type="submission" date="2020-06" db="EMBL/GenBank/DDBJ databases">
        <title>A chromosome-scale genome assembly of Talaromyces rugulosus W13939.</title>
        <authorList>
            <person name="Wang B."/>
            <person name="Guo L."/>
            <person name="Ye K."/>
            <person name="Wang L."/>
        </authorList>
    </citation>
    <scope>NUCLEOTIDE SEQUENCE [LARGE SCALE GENOMIC DNA]</scope>
    <source>
        <strain evidence="5">W13939</strain>
    </source>
</reference>
<protein>
    <recommendedName>
        <fullName evidence="3">AB hydrolase-1 domain-containing protein</fullName>
    </recommendedName>
</protein>
<sequence>MASSDVEIFHRQAFLDAEIRIFYMEAHPLGGDKKKKGTILLIHGFPQTSYQFRHVIKPLASAGYHVVVPDYRGHGFSSHPLLPVSAFTKKEIASDLFKLITEHVGIKEKIHVVGHDIGGMIAHAYVAQFSEHVASIVWGECPLPGTALYDELKHSKTHWHFDFQGHNPEIAVALVTGKEKMYLKHFFDRLTQNQAVFTPDVVEFYTMQYSMPDALRCAFFTYSVFELDAQHNKEWRDKNGKVAVRNMILSGDQSWAAPSSNFMASEMYIDPKVGTVENSGHYLAEENPDGFVKQVLSFINA</sequence>
<dbReference type="EMBL" id="CP055898">
    <property type="protein sequence ID" value="QKX55151.1"/>
    <property type="molecule type" value="Genomic_DNA"/>
</dbReference>
<evidence type="ECO:0000256" key="1">
    <source>
        <dbReference type="ARBA" id="ARBA00022801"/>
    </source>
</evidence>
<dbReference type="InterPro" id="IPR000073">
    <property type="entry name" value="AB_hydrolase_1"/>
</dbReference>
<dbReference type="InterPro" id="IPR029058">
    <property type="entry name" value="AB_hydrolase_fold"/>
</dbReference>
<dbReference type="Pfam" id="PF00561">
    <property type="entry name" value="Abhydrolase_1"/>
    <property type="match status" value="1"/>
</dbReference>
<organism evidence="4 5">
    <name type="scientific">Talaromyces rugulosus</name>
    <name type="common">Penicillium rugulosum</name>
    <dbReference type="NCBI Taxonomy" id="121627"/>
    <lineage>
        <taxon>Eukaryota</taxon>
        <taxon>Fungi</taxon>
        <taxon>Dikarya</taxon>
        <taxon>Ascomycota</taxon>
        <taxon>Pezizomycotina</taxon>
        <taxon>Eurotiomycetes</taxon>
        <taxon>Eurotiomycetidae</taxon>
        <taxon>Eurotiales</taxon>
        <taxon>Trichocomaceae</taxon>
        <taxon>Talaromyces</taxon>
        <taxon>Talaromyces sect. Islandici</taxon>
    </lineage>
</organism>
<dbReference type="Gene3D" id="3.40.50.1820">
    <property type="entry name" value="alpha/beta hydrolase"/>
    <property type="match status" value="1"/>
</dbReference>